<name>A0A840SHD9_9RHOB</name>
<sequence length="60" mass="6718">MSDPDPFTPRWQVVRISTGGVHALETADTAEEARRLADTHHAAVVVFRSTRPVPRPPWEV</sequence>
<evidence type="ECO:0000313" key="2">
    <source>
        <dbReference type="Proteomes" id="UP000549457"/>
    </source>
</evidence>
<gene>
    <name evidence="1" type="ORF">HNP73_000265</name>
</gene>
<evidence type="ECO:0000313" key="1">
    <source>
        <dbReference type="EMBL" id="MBB5220344.1"/>
    </source>
</evidence>
<protein>
    <submittedName>
        <fullName evidence="1">Uncharacterized protein</fullName>
    </submittedName>
</protein>
<keyword evidence="2" id="KW-1185">Reference proteome</keyword>
<dbReference type="AlphaFoldDB" id="A0A840SHD9"/>
<dbReference type="Proteomes" id="UP000549457">
    <property type="component" value="Unassembled WGS sequence"/>
</dbReference>
<dbReference type="EMBL" id="JACHFM010000001">
    <property type="protein sequence ID" value="MBB5220344.1"/>
    <property type="molecule type" value="Genomic_DNA"/>
</dbReference>
<organism evidence="1 2">
    <name type="scientific">Amaricoccus macauensis</name>
    <dbReference type="NCBI Taxonomy" id="57001"/>
    <lineage>
        <taxon>Bacteria</taxon>
        <taxon>Pseudomonadati</taxon>
        <taxon>Pseudomonadota</taxon>
        <taxon>Alphaproteobacteria</taxon>
        <taxon>Rhodobacterales</taxon>
        <taxon>Paracoccaceae</taxon>
        <taxon>Amaricoccus</taxon>
    </lineage>
</organism>
<dbReference type="RefSeq" id="WP_184146347.1">
    <property type="nucleotide sequence ID" value="NZ_JACHFM010000001.1"/>
</dbReference>
<accession>A0A840SHD9</accession>
<reference evidence="1 2" key="1">
    <citation type="submission" date="2020-08" db="EMBL/GenBank/DDBJ databases">
        <title>Genomic Encyclopedia of Type Strains, Phase IV (KMG-IV): sequencing the most valuable type-strain genomes for metagenomic binning, comparative biology and taxonomic classification.</title>
        <authorList>
            <person name="Goeker M."/>
        </authorList>
    </citation>
    <scope>NUCLEOTIDE SEQUENCE [LARGE SCALE GENOMIC DNA]</scope>
    <source>
        <strain evidence="1 2">DSM 101730</strain>
    </source>
</reference>
<proteinExistence type="predicted"/>
<comment type="caution">
    <text evidence="1">The sequence shown here is derived from an EMBL/GenBank/DDBJ whole genome shotgun (WGS) entry which is preliminary data.</text>
</comment>